<organism evidence="1">
    <name type="scientific">termite gut metagenome</name>
    <dbReference type="NCBI Taxonomy" id="433724"/>
    <lineage>
        <taxon>unclassified sequences</taxon>
        <taxon>metagenomes</taxon>
        <taxon>organismal metagenomes</taxon>
    </lineage>
</organism>
<name>A0A5J4P4D4_9ZZZZ</name>
<comment type="caution">
    <text evidence="1">The sequence shown here is derived from an EMBL/GenBank/DDBJ whole genome shotgun (WGS) entry which is preliminary data.</text>
</comment>
<accession>A0A5J4P4D4</accession>
<feature type="non-terminal residue" evidence="1">
    <location>
        <position position="1"/>
    </location>
</feature>
<sequence length="39" mass="4643">LKPVQTVKQREHFSMKIKEKIRPNDKLFKIVADNTSHTH</sequence>
<proteinExistence type="predicted"/>
<protein>
    <submittedName>
        <fullName evidence="1">Uncharacterized protein</fullName>
    </submittedName>
</protein>
<dbReference type="AlphaFoldDB" id="A0A5J4P4D4"/>
<evidence type="ECO:0000313" key="1">
    <source>
        <dbReference type="EMBL" id="KAA6304176.1"/>
    </source>
</evidence>
<gene>
    <name evidence="1" type="ORF">EZS27_044180</name>
</gene>
<dbReference type="EMBL" id="SNRY01011724">
    <property type="protein sequence ID" value="KAA6304176.1"/>
    <property type="molecule type" value="Genomic_DNA"/>
</dbReference>
<reference evidence="1" key="1">
    <citation type="submission" date="2019-03" db="EMBL/GenBank/DDBJ databases">
        <title>Single cell metagenomics reveals metabolic interactions within the superorganism composed of flagellate Streblomastix strix and complex community of Bacteroidetes bacteria on its surface.</title>
        <authorList>
            <person name="Treitli S.C."/>
            <person name="Kolisko M."/>
            <person name="Husnik F."/>
            <person name="Keeling P."/>
            <person name="Hampl V."/>
        </authorList>
    </citation>
    <scope>NUCLEOTIDE SEQUENCE</scope>
    <source>
        <strain evidence="1">STM</strain>
    </source>
</reference>